<sequence>MMKLANIFGLMLMLAMVQVAPAETIDALLTSGELEARAVVKTPAPHYQKAPIEIIVEVGTPDRFAKGVRVRDFTVPAALVRRMTKTAFNESRRRGGDRWNFQTWRFELHAERTGPVSIPELTTFISVETETHGDVTGEVKLTVPPLEIVAPPGTEGLTSWVAANEFKVEESWEGILDTYQVGDAVTRIRKFTINGSPAMAIPASPEIELNGVQVYQAPPLVDDKEVGGKLEGLREERVVFTFKAGRSHTIPDHRIHWFNVETGKVEQIDLAGRTFKVPDAPALDATPAATQPQEKTNKLWYWALAILGLALGYWLIRWTRRASWLRILRDRIETTRRKRRARADFMNAAGQQDSRRCLELLYQRVSEHAEWQLSSACSHDAQLSTISAALMAHAYGDGPPPKVSELQRLWQECREPSKPQAAANALRLNPGPKQ</sequence>
<evidence type="ECO:0000256" key="3">
    <source>
        <dbReference type="SAM" id="SignalP"/>
    </source>
</evidence>
<keyword evidence="2" id="KW-1133">Transmembrane helix</keyword>
<dbReference type="PANTHER" id="PTHR40940">
    <property type="entry name" value="PROTEIN BATD-RELATED"/>
    <property type="match status" value="1"/>
</dbReference>
<dbReference type="AlphaFoldDB" id="A0A8J7MFF1"/>
<name>A0A8J7MFF1_9BACT</name>
<organism evidence="4 5">
    <name type="scientific">Persicirhabdus sediminis</name>
    <dbReference type="NCBI Taxonomy" id="454144"/>
    <lineage>
        <taxon>Bacteria</taxon>
        <taxon>Pseudomonadati</taxon>
        <taxon>Verrucomicrobiota</taxon>
        <taxon>Verrucomicrobiia</taxon>
        <taxon>Verrucomicrobiales</taxon>
        <taxon>Verrucomicrobiaceae</taxon>
        <taxon>Persicirhabdus</taxon>
    </lineage>
</organism>
<keyword evidence="5" id="KW-1185">Reference proteome</keyword>
<feature type="chain" id="PRO_5035232722" evidence="3">
    <location>
        <begin position="23"/>
        <end position="434"/>
    </location>
</feature>
<evidence type="ECO:0000256" key="2">
    <source>
        <dbReference type="SAM" id="Phobius"/>
    </source>
</evidence>
<keyword evidence="2" id="KW-0812">Transmembrane</keyword>
<proteinExistence type="predicted"/>
<gene>
    <name evidence="4" type="ORF">JIN82_11145</name>
</gene>
<feature type="region of interest" description="Disordered" evidence="1">
    <location>
        <begin position="414"/>
        <end position="434"/>
    </location>
</feature>
<keyword evidence="2" id="KW-0472">Membrane</keyword>
<dbReference type="PANTHER" id="PTHR40940:SF1">
    <property type="entry name" value="PROTEIN BATD"/>
    <property type="match status" value="1"/>
</dbReference>
<comment type="caution">
    <text evidence="4">The sequence shown here is derived from an EMBL/GenBank/DDBJ whole genome shotgun (WGS) entry which is preliminary data.</text>
</comment>
<evidence type="ECO:0000256" key="1">
    <source>
        <dbReference type="SAM" id="MobiDB-lite"/>
    </source>
</evidence>
<reference evidence="4" key="1">
    <citation type="submission" date="2021-01" db="EMBL/GenBank/DDBJ databases">
        <title>Modified the classification status of verrucomicrobia.</title>
        <authorList>
            <person name="Feng X."/>
        </authorList>
    </citation>
    <scope>NUCLEOTIDE SEQUENCE</scope>
    <source>
        <strain evidence="4">_KCTC 22039</strain>
    </source>
</reference>
<dbReference type="EMBL" id="JAENIM010000041">
    <property type="protein sequence ID" value="MBK1791708.1"/>
    <property type="molecule type" value="Genomic_DNA"/>
</dbReference>
<feature type="transmembrane region" description="Helical" evidence="2">
    <location>
        <begin position="299"/>
        <end position="316"/>
    </location>
</feature>
<dbReference type="InterPro" id="IPR025738">
    <property type="entry name" value="BatD"/>
</dbReference>
<feature type="signal peptide" evidence="3">
    <location>
        <begin position="1"/>
        <end position="22"/>
    </location>
</feature>
<protein>
    <submittedName>
        <fullName evidence="4">BatD family protein</fullName>
    </submittedName>
</protein>
<evidence type="ECO:0000313" key="4">
    <source>
        <dbReference type="EMBL" id="MBK1791708.1"/>
    </source>
</evidence>
<evidence type="ECO:0000313" key="5">
    <source>
        <dbReference type="Proteomes" id="UP000624703"/>
    </source>
</evidence>
<keyword evidence="3" id="KW-0732">Signal</keyword>
<dbReference type="Proteomes" id="UP000624703">
    <property type="component" value="Unassembled WGS sequence"/>
</dbReference>
<accession>A0A8J7MFF1</accession>